<dbReference type="OrthoDB" id="8036461at2"/>
<name>A0A3A4KNS5_9NOCA</name>
<dbReference type="PROSITE" id="PS00211">
    <property type="entry name" value="ABC_TRANSPORTER_1"/>
    <property type="match status" value="2"/>
</dbReference>
<evidence type="ECO:0000256" key="3">
    <source>
        <dbReference type="ARBA" id="ARBA00022741"/>
    </source>
</evidence>
<dbReference type="InterPro" id="IPR003593">
    <property type="entry name" value="AAA+_ATPase"/>
</dbReference>
<keyword evidence="4 6" id="KW-0067">ATP-binding</keyword>
<dbReference type="Pfam" id="PF00005">
    <property type="entry name" value="ABC_tran"/>
    <property type="match status" value="2"/>
</dbReference>
<keyword evidence="7" id="KW-1185">Reference proteome</keyword>
<dbReference type="InterPro" id="IPR017871">
    <property type="entry name" value="ABC_transporter-like_CS"/>
</dbReference>
<evidence type="ECO:0000256" key="1">
    <source>
        <dbReference type="ARBA" id="ARBA00005417"/>
    </source>
</evidence>
<dbReference type="InterPro" id="IPR027417">
    <property type="entry name" value="P-loop_NTPase"/>
</dbReference>
<dbReference type="AlphaFoldDB" id="A0A3A4KNS5"/>
<comment type="caution">
    <text evidence="6">The sequence shown here is derived from an EMBL/GenBank/DDBJ whole genome shotgun (WGS) entry which is preliminary data.</text>
</comment>
<gene>
    <name evidence="6" type="ORF">D5S18_13985</name>
</gene>
<sequence>MGSKGGPVSEIAVQTDRVATHTEDSVLVDGFTVCGTHGRELFGPTTFRMTAGTVTALAGPSGSGKTTLMRALLGYLPPGATRTAGAVAVLGRDIFGMKPAELRTFRRDHLAYVGQDPASALNPLMRVHRLLTEVAPKASRQTCVETLESVGLSADHLRRRPAELSGGQQRRVALARALIRSTPILVLDEPLAGLHGALRTEIAGLLAELAETRGTAILLSGHDTAAAHAIAHTIVDIGTTTVPAAERAADAANAAREAREQRAAAADRMVGLGGAMSEPAGAVGDQNGHRADSLLVRATADIQANPDCARVLLVAKEIGATIGAREILTGVTFELAAGGAVAVVGASGAGKTTLARVLAGLHPTATGSLIVHDVPVPLGKRRRHYGGNGIQLVTQNPRSALNPRRTVAQTLSRPLRRIGGVPRRQVAQRIAELLTSVELAPELAGRYPAELSGGQRQRVALARALAAEPAVLICDEITSALDHPTAAAIMGLLHRIRRERGTGLVVISHDMALVARHCGQVLVLEGGRVVESGDTTAVLVSAEHDATRALLG</sequence>
<evidence type="ECO:0000256" key="4">
    <source>
        <dbReference type="ARBA" id="ARBA00022840"/>
    </source>
</evidence>
<dbReference type="SMART" id="SM00382">
    <property type="entry name" value="AAA"/>
    <property type="match status" value="2"/>
</dbReference>
<evidence type="ECO:0000256" key="2">
    <source>
        <dbReference type="ARBA" id="ARBA00022448"/>
    </source>
</evidence>
<dbReference type="InterPro" id="IPR050319">
    <property type="entry name" value="ABC_transp_ATP-bind"/>
</dbReference>
<comment type="similarity">
    <text evidence="1">Belongs to the ABC transporter superfamily.</text>
</comment>
<organism evidence="6 7">
    <name type="scientific">Nocardia panacis</name>
    <dbReference type="NCBI Taxonomy" id="2340916"/>
    <lineage>
        <taxon>Bacteria</taxon>
        <taxon>Bacillati</taxon>
        <taxon>Actinomycetota</taxon>
        <taxon>Actinomycetes</taxon>
        <taxon>Mycobacteriales</taxon>
        <taxon>Nocardiaceae</taxon>
        <taxon>Nocardia</taxon>
    </lineage>
</organism>
<dbReference type="PROSITE" id="PS50893">
    <property type="entry name" value="ABC_TRANSPORTER_2"/>
    <property type="match status" value="2"/>
</dbReference>
<accession>A0A3A4KNS5</accession>
<dbReference type="SUPFAM" id="SSF52540">
    <property type="entry name" value="P-loop containing nucleoside triphosphate hydrolases"/>
    <property type="match status" value="2"/>
</dbReference>
<dbReference type="GO" id="GO:0016887">
    <property type="term" value="F:ATP hydrolysis activity"/>
    <property type="evidence" value="ECO:0007669"/>
    <property type="project" value="InterPro"/>
</dbReference>
<dbReference type="PANTHER" id="PTHR43776">
    <property type="entry name" value="TRANSPORT ATP-BINDING PROTEIN"/>
    <property type="match status" value="1"/>
</dbReference>
<proteinExistence type="inferred from homology"/>
<dbReference type="GO" id="GO:0055085">
    <property type="term" value="P:transmembrane transport"/>
    <property type="evidence" value="ECO:0007669"/>
    <property type="project" value="UniProtKB-ARBA"/>
</dbReference>
<feature type="domain" description="ABC transporter" evidence="5">
    <location>
        <begin position="313"/>
        <end position="551"/>
    </location>
</feature>
<evidence type="ECO:0000259" key="5">
    <source>
        <dbReference type="PROSITE" id="PS50893"/>
    </source>
</evidence>
<protein>
    <submittedName>
        <fullName evidence="6">ABC transporter ATP-binding protein</fullName>
    </submittedName>
</protein>
<dbReference type="EMBL" id="QZFU01000017">
    <property type="protein sequence ID" value="RJO75874.1"/>
    <property type="molecule type" value="Genomic_DNA"/>
</dbReference>
<dbReference type="InterPro" id="IPR003439">
    <property type="entry name" value="ABC_transporter-like_ATP-bd"/>
</dbReference>
<reference evidence="6 7" key="1">
    <citation type="submission" date="2018-09" db="EMBL/GenBank/DDBJ databases">
        <title>YIM PH21274 draft genome.</title>
        <authorList>
            <person name="Miao C."/>
        </authorList>
    </citation>
    <scope>NUCLEOTIDE SEQUENCE [LARGE SCALE GENOMIC DNA]</scope>
    <source>
        <strain evidence="6 7">YIM PH 21724</strain>
    </source>
</reference>
<feature type="domain" description="ABC transporter" evidence="5">
    <location>
        <begin position="20"/>
        <end position="264"/>
    </location>
</feature>
<evidence type="ECO:0000313" key="7">
    <source>
        <dbReference type="Proteomes" id="UP000266677"/>
    </source>
</evidence>
<dbReference type="GO" id="GO:0005524">
    <property type="term" value="F:ATP binding"/>
    <property type="evidence" value="ECO:0007669"/>
    <property type="project" value="UniProtKB-KW"/>
</dbReference>
<evidence type="ECO:0000313" key="6">
    <source>
        <dbReference type="EMBL" id="RJO75874.1"/>
    </source>
</evidence>
<keyword evidence="3" id="KW-0547">Nucleotide-binding</keyword>
<dbReference type="Proteomes" id="UP000266677">
    <property type="component" value="Unassembled WGS sequence"/>
</dbReference>
<keyword evidence="2" id="KW-0813">Transport</keyword>
<dbReference type="PANTHER" id="PTHR43776:SF7">
    <property type="entry name" value="D,D-DIPEPTIDE TRANSPORT ATP-BINDING PROTEIN DDPF-RELATED"/>
    <property type="match status" value="1"/>
</dbReference>
<dbReference type="Gene3D" id="3.40.50.300">
    <property type="entry name" value="P-loop containing nucleotide triphosphate hydrolases"/>
    <property type="match status" value="2"/>
</dbReference>